<accession>A0A2T0XM64</accession>
<dbReference type="InterPro" id="IPR004176">
    <property type="entry name" value="Clp_R_N"/>
</dbReference>
<dbReference type="Gene3D" id="1.10.1780.10">
    <property type="entry name" value="Clp, N-terminal domain"/>
    <property type="match status" value="1"/>
</dbReference>
<evidence type="ECO:0000259" key="10">
    <source>
        <dbReference type="PROSITE" id="PS51903"/>
    </source>
</evidence>
<dbReference type="GO" id="GO:0008233">
    <property type="term" value="F:peptidase activity"/>
    <property type="evidence" value="ECO:0007669"/>
    <property type="project" value="UniProtKB-KW"/>
</dbReference>
<dbReference type="InterPro" id="IPR001270">
    <property type="entry name" value="ClpA/B"/>
</dbReference>
<dbReference type="Pfam" id="PF17871">
    <property type="entry name" value="AAA_lid_9"/>
    <property type="match status" value="1"/>
</dbReference>
<dbReference type="EMBL" id="QPIZ01000003">
    <property type="protein sequence ID" value="RCW38612.1"/>
    <property type="molecule type" value="Genomic_DNA"/>
</dbReference>
<dbReference type="Pfam" id="PF00004">
    <property type="entry name" value="AAA"/>
    <property type="match status" value="1"/>
</dbReference>
<feature type="region of interest" description="Disordered" evidence="8">
    <location>
        <begin position="143"/>
        <end position="185"/>
    </location>
</feature>
<dbReference type="CDD" id="cd19499">
    <property type="entry name" value="RecA-like_ClpB_Hsp104-like"/>
    <property type="match status" value="1"/>
</dbReference>
<dbReference type="InterPro" id="IPR050130">
    <property type="entry name" value="ClpA_ClpB"/>
</dbReference>
<keyword evidence="7" id="KW-0175">Coiled coil</keyword>
<dbReference type="AlphaFoldDB" id="A0A2T0XM64"/>
<organism evidence="11 12">
    <name type="scientific">Marinilabilia salmonicolor</name>
    <dbReference type="NCBI Taxonomy" id="989"/>
    <lineage>
        <taxon>Bacteria</taxon>
        <taxon>Pseudomonadati</taxon>
        <taxon>Bacteroidota</taxon>
        <taxon>Bacteroidia</taxon>
        <taxon>Marinilabiliales</taxon>
        <taxon>Marinilabiliaceae</taxon>
        <taxon>Marinilabilia</taxon>
    </lineage>
</organism>
<dbReference type="PANTHER" id="PTHR11638:SF18">
    <property type="entry name" value="HEAT SHOCK PROTEIN 104"/>
    <property type="match status" value="1"/>
</dbReference>
<dbReference type="InterPro" id="IPR003959">
    <property type="entry name" value="ATPase_AAA_core"/>
</dbReference>
<keyword evidence="11" id="KW-0378">Hydrolase</keyword>
<dbReference type="InterPro" id="IPR041546">
    <property type="entry name" value="ClpA/ClpB_AAA_lid"/>
</dbReference>
<dbReference type="InterPro" id="IPR001943">
    <property type="entry name" value="UVR_dom"/>
</dbReference>
<dbReference type="PROSITE" id="PS50151">
    <property type="entry name" value="UVR"/>
    <property type="match status" value="1"/>
</dbReference>
<dbReference type="Gene3D" id="1.10.8.60">
    <property type="match status" value="2"/>
</dbReference>
<dbReference type="GO" id="GO:0005737">
    <property type="term" value="C:cytoplasm"/>
    <property type="evidence" value="ECO:0007669"/>
    <property type="project" value="TreeGrafter"/>
</dbReference>
<evidence type="ECO:0000256" key="4">
    <source>
        <dbReference type="ARBA" id="ARBA00023186"/>
    </source>
</evidence>
<dbReference type="STRING" id="1168289.GCA_000259075_01010"/>
<sequence>MDLNFSPKIKEVISYSRQEASRLGNPFLAPEHLMLGLLNHPNSKAVKMLEHLKVDVEYVRDNIEKQIKEHTPLNNNNQLPLLKSTEQILKLVHLEARALKSSKVNTLHLLLALLKDRSSTISEIMNDYNVKYEQVHLLAEQMSPQGKAQMPDDDDADSPFSSQGGGGGGHEGGKSGAGKPGSDTPVLDNFGIDITRAAEEGRLDPIVGREREIERLAQILSRRKKNNPVLIGEPGVGKSAIAEGLALRIIDKKVSRVLFDKRVVTLDLASIVAGTKYRGQFEERIKAILNELSKNPNIILFIDEIHTIVGAGGATGSLDAANMLKPALARGEIQCIGATTLDEYRQHIEKDGALERRFQKVMIEPTSVDETIEILNNIKEKYEDHHNVSFTGEAIEACVKLTERYISDRHLPDKAIDALDEAGSRVHISNIIVPETILKLEEKIEETKENKIKAVKAQNFELAASFRDKEKTLIDELETSKSKWEEELQQHRETVDAEKVAEVVAMMTGIPVQRVAQAEGARLLKMGEQLKGKVIGQDDAIVKIVKAIQRNRAGLKDPNRPIGSFVFLGPTGVGKTHLAKILAQYLFDTTDALIRIDMSEYMEKFSVSRLVGAPPGYIGYEEGGQLTEKVRRRPYSVVLLDEIEKAHPDVFNILLQVLDEGRLTDSLGRRVDFKNTIIIMTSNIGTRELKDFGRGIGFSTANQATDGEHAKSVIEKALKKAFAPEFLNRIDDVVIFNSLEKEDIRKIIDIELKGLYQRVESLGYKLELSEDAKDFIAAKGFDVQYGARPLRRAIQKYLEDEMAEVIIQASISEGDAIEVGFDKEKEQVTTRIVKFTKKGGKKSDDAEEESKQASKN</sequence>
<protein>
    <submittedName>
        <fullName evidence="11">ATP-dependent Clp protease ATP-binding subunit ClpC</fullName>
    </submittedName>
</protein>
<dbReference type="InterPro" id="IPR018368">
    <property type="entry name" value="ClpA/B_CS1"/>
</dbReference>
<feature type="region of interest" description="Disordered" evidence="8">
    <location>
        <begin position="836"/>
        <end position="856"/>
    </location>
</feature>
<dbReference type="Proteomes" id="UP000252733">
    <property type="component" value="Unassembled WGS sequence"/>
</dbReference>
<evidence type="ECO:0000259" key="9">
    <source>
        <dbReference type="PROSITE" id="PS50151"/>
    </source>
</evidence>
<dbReference type="RefSeq" id="WP_106152984.1">
    <property type="nucleotide sequence ID" value="NZ_PVTS01000007.1"/>
</dbReference>
<keyword evidence="2 6" id="KW-0547">Nucleotide-binding</keyword>
<dbReference type="Gene3D" id="3.40.50.300">
    <property type="entry name" value="P-loop containing nucleotide triphosphate hydrolases"/>
    <property type="match status" value="2"/>
</dbReference>
<evidence type="ECO:0000313" key="12">
    <source>
        <dbReference type="Proteomes" id="UP000252733"/>
    </source>
</evidence>
<dbReference type="Gene3D" id="4.10.860.10">
    <property type="entry name" value="UVR domain"/>
    <property type="match status" value="1"/>
</dbReference>
<dbReference type="GO" id="GO:0006508">
    <property type="term" value="P:proteolysis"/>
    <property type="evidence" value="ECO:0007669"/>
    <property type="project" value="UniProtKB-KW"/>
</dbReference>
<dbReference type="PROSITE" id="PS51903">
    <property type="entry name" value="CLP_R"/>
    <property type="match status" value="1"/>
</dbReference>
<evidence type="ECO:0000256" key="6">
    <source>
        <dbReference type="RuleBase" id="RU004432"/>
    </source>
</evidence>
<feature type="compositionally biased region" description="Basic and acidic residues" evidence="8">
    <location>
        <begin position="841"/>
        <end position="856"/>
    </location>
</feature>
<evidence type="ECO:0000256" key="2">
    <source>
        <dbReference type="ARBA" id="ARBA00022741"/>
    </source>
</evidence>
<dbReference type="InterPro" id="IPR019489">
    <property type="entry name" value="Clp_ATPase_C"/>
</dbReference>
<dbReference type="FunFam" id="3.40.50.300:FF:000025">
    <property type="entry name" value="ATP-dependent Clp protease subunit"/>
    <property type="match status" value="1"/>
</dbReference>
<dbReference type="Pfam" id="PF10431">
    <property type="entry name" value="ClpB_D2-small"/>
    <property type="match status" value="1"/>
</dbReference>
<dbReference type="SMART" id="SM00382">
    <property type="entry name" value="AAA"/>
    <property type="match status" value="2"/>
</dbReference>
<dbReference type="GO" id="GO:0016887">
    <property type="term" value="F:ATP hydrolysis activity"/>
    <property type="evidence" value="ECO:0007669"/>
    <property type="project" value="InterPro"/>
</dbReference>
<feature type="compositionally biased region" description="Gly residues" evidence="8">
    <location>
        <begin position="163"/>
        <end position="179"/>
    </location>
</feature>
<keyword evidence="1 5" id="KW-0677">Repeat</keyword>
<dbReference type="GO" id="GO:0005524">
    <property type="term" value="F:ATP binding"/>
    <property type="evidence" value="ECO:0007669"/>
    <property type="project" value="UniProtKB-KW"/>
</dbReference>
<dbReference type="InterPro" id="IPR028299">
    <property type="entry name" value="ClpA/B_CS2"/>
</dbReference>
<dbReference type="PROSITE" id="PS00871">
    <property type="entry name" value="CLPAB_2"/>
    <property type="match status" value="1"/>
</dbReference>
<dbReference type="InterPro" id="IPR036628">
    <property type="entry name" value="Clp_N_dom_sf"/>
</dbReference>
<dbReference type="Pfam" id="PF07724">
    <property type="entry name" value="AAA_2"/>
    <property type="match status" value="1"/>
</dbReference>
<evidence type="ECO:0000256" key="7">
    <source>
        <dbReference type="SAM" id="Coils"/>
    </source>
</evidence>
<keyword evidence="4 6" id="KW-0143">Chaperone</keyword>
<dbReference type="CDD" id="cd00009">
    <property type="entry name" value="AAA"/>
    <property type="match status" value="1"/>
</dbReference>
<dbReference type="GO" id="GO:0034605">
    <property type="term" value="P:cellular response to heat"/>
    <property type="evidence" value="ECO:0007669"/>
    <property type="project" value="TreeGrafter"/>
</dbReference>
<evidence type="ECO:0000313" key="11">
    <source>
        <dbReference type="EMBL" id="RCW38612.1"/>
    </source>
</evidence>
<dbReference type="PRINTS" id="PR00300">
    <property type="entry name" value="CLPPROTEASEA"/>
</dbReference>
<dbReference type="SMART" id="SM01086">
    <property type="entry name" value="ClpB_D2-small"/>
    <property type="match status" value="1"/>
</dbReference>
<dbReference type="Pfam" id="PF02861">
    <property type="entry name" value="Clp_N"/>
    <property type="match status" value="1"/>
</dbReference>
<dbReference type="SUPFAM" id="SSF81923">
    <property type="entry name" value="Double Clp-N motif"/>
    <property type="match status" value="1"/>
</dbReference>
<evidence type="ECO:0000256" key="1">
    <source>
        <dbReference type="ARBA" id="ARBA00022737"/>
    </source>
</evidence>
<comment type="caution">
    <text evidence="11">The sequence shown here is derived from an EMBL/GenBank/DDBJ whole genome shotgun (WGS) entry which is preliminary data.</text>
</comment>
<dbReference type="SUPFAM" id="SSF52540">
    <property type="entry name" value="P-loop containing nucleoside triphosphate hydrolases"/>
    <property type="match status" value="2"/>
</dbReference>
<dbReference type="PANTHER" id="PTHR11638">
    <property type="entry name" value="ATP-DEPENDENT CLP PROTEASE"/>
    <property type="match status" value="1"/>
</dbReference>
<dbReference type="InterPro" id="IPR027417">
    <property type="entry name" value="P-loop_NTPase"/>
</dbReference>
<dbReference type="OrthoDB" id="9803641at2"/>
<gene>
    <name evidence="11" type="ORF">DFO77_10377</name>
</gene>
<comment type="similarity">
    <text evidence="6">Belongs to the ClpA/ClpB family.</text>
</comment>
<keyword evidence="12" id="KW-1185">Reference proteome</keyword>
<evidence type="ECO:0000256" key="8">
    <source>
        <dbReference type="SAM" id="MobiDB-lite"/>
    </source>
</evidence>
<dbReference type="FunFam" id="3.40.50.300:FF:000010">
    <property type="entry name" value="Chaperone clpB 1, putative"/>
    <property type="match status" value="1"/>
</dbReference>
<keyword evidence="11" id="KW-0645">Protease</keyword>
<name>A0A2T0XM64_9BACT</name>
<keyword evidence="3 6" id="KW-0067">ATP-binding</keyword>
<dbReference type="InterPro" id="IPR003593">
    <property type="entry name" value="AAA+_ATPase"/>
</dbReference>
<reference evidence="11 12" key="1">
    <citation type="submission" date="2018-07" db="EMBL/GenBank/DDBJ databases">
        <title>Freshwater and sediment microbial communities from various areas in North America, analyzing microbe dynamics in response to fracking.</title>
        <authorList>
            <person name="Lamendella R."/>
        </authorList>
    </citation>
    <scope>NUCLEOTIDE SEQUENCE [LARGE SCALE GENOMIC DNA]</scope>
    <source>
        <strain evidence="11 12">160A</strain>
    </source>
</reference>
<evidence type="ECO:0000256" key="3">
    <source>
        <dbReference type="ARBA" id="ARBA00022840"/>
    </source>
</evidence>
<feature type="coiled-coil region" evidence="7">
    <location>
        <begin position="437"/>
        <end position="501"/>
    </location>
</feature>
<dbReference type="PROSITE" id="PS00870">
    <property type="entry name" value="CLPAB_1"/>
    <property type="match status" value="1"/>
</dbReference>
<proteinExistence type="inferred from homology"/>
<evidence type="ECO:0000256" key="5">
    <source>
        <dbReference type="PROSITE-ProRule" id="PRU01251"/>
    </source>
</evidence>
<feature type="domain" description="UVR" evidence="9">
    <location>
        <begin position="441"/>
        <end position="476"/>
    </location>
</feature>
<feature type="domain" description="Clp R" evidence="10">
    <location>
        <begin position="1"/>
        <end position="145"/>
    </location>
</feature>